<dbReference type="EMBL" id="CP120630">
    <property type="protein sequence ID" value="WEW61300.1"/>
    <property type="molecule type" value="Genomic_DNA"/>
</dbReference>
<accession>A0AAF0IKV1</accession>
<reference evidence="1" key="1">
    <citation type="submission" date="2023-03" db="EMBL/GenBank/DDBJ databases">
        <title>Emydomyces testavorans Genome Sequence.</title>
        <authorList>
            <person name="Hoyer L."/>
        </authorList>
    </citation>
    <scope>NUCLEOTIDE SEQUENCE</scope>
    <source>
        <strain evidence="1">16-2883</strain>
    </source>
</reference>
<sequence>MTEEVSAPTTIPFFHLDDCHARLVIQALRHILAREVAEESFGMLIDGRLTMEALEECRRIRLGEDHDEIAKYTGPSQDAISTFHSLREQLDLSQSAERFQRSAVQPSSEEFQRGLLDLVVSMVHDLAVRIFEELHQSKYQNTPHIGSGRVLVPDFRHPKYNRFYLYPHGPMELVGYWMEKRLFGGVVVFEHGNPPGEPGAPWIHFPYEGIMQMSDKQLDAFTQLAFTTSPMFDVAVSDILPFKAELGAKVVASFDAYELGLFRNHFEHHPPPNISRYSCTALGRNVTYPDWLLEYLKKS</sequence>
<protein>
    <submittedName>
        <fullName evidence="1">Uncharacterized protein</fullName>
    </submittedName>
</protein>
<evidence type="ECO:0000313" key="1">
    <source>
        <dbReference type="EMBL" id="WEW61300.1"/>
    </source>
</evidence>
<name>A0AAF0IKV1_9EURO</name>
<proteinExistence type="predicted"/>
<gene>
    <name evidence="1" type="ORF">PRK78_006790</name>
</gene>
<keyword evidence="2" id="KW-1185">Reference proteome</keyword>
<evidence type="ECO:0000313" key="2">
    <source>
        <dbReference type="Proteomes" id="UP001219355"/>
    </source>
</evidence>
<organism evidence="1 2">
    <name type="scientific">Emydomyces testavorans</name>
    <dbReference type="NCBI Taxonomy" id="2070801"/>
    <lineage>
        <taxon>Eukaryota</taxon>
        <taxon>Fungi</taxon>
        <taxon>Dikarya</taxon>
        <taxon>Ascomycota</taxon>
        <taxon>Pezizomycotina</taxon>
        <taxon>Eurotiomycetes</taxon>
        <taxon>Eurotiomycetidae</taxon>
        <taxon>Onygenales</taxon>
        <taxon>Nannizziopsiaceae</taxon>
        <taxon>Emydomyces</taxon>
    </lineage>
</organism>
<dbReference type="Proteomes" id="UP001219355">
    <property type="component" value="Chromosome 4"/>
</dbReference>
<dbReference type="AlphaFoldDB" id="A0AAF0IKV1"/>